<dbReference type="InterPro" id="IPR036388">
    <property type="entry name" value="WH-like_DNA-bd_sf"/>
</dbReference>
<dbReference type="Pfam" id="PF19810">
    <property type="entry name" value="HFX_2341_N"/>
    <property type="match status" value="1"/>
</dbReference>
<dbReference type="InterPro" id="IPR010163">
    <property type="entry name" value="Csa3"/>
</dbReference>
<dbReference type="Gene3D" id="1.10.10.10">
    <property type="entry name" value="Winged helix-like DNA-binding domain superfamily/Winged helix DNA-binding domain"/>
    <property type="match status" value="1"/>
</dbReference>
<protein>
    <submittedName>
        <fullName evidence="2">CRISPR-associated transcriptional regulator Csa3</fullName>
    </submittedName>
</protein>
<dbReference type="Pfam" id="PF13412">
    <property type="entry name" value="HTH_24"/>
    <property type="match status" value="1"/>
</dbReference>
<evidence type="ECO:0000259" key="1">
    <source>
        <dbReference type="Pfam" id="PF19810"/>
    </source>
</evidence>
<dbReference type="EMBL" id="AP025698">
    <property type="protein sequence ID" value="BDH79588.1"/>
    <property type="molecule type" value="Genomic_DNA"/>
</dbReference>
<organism evidence="2 3">
    <name type="scientific">Methanothermobacter tenebrarum</name>
    <dbReference type="NCBI Taxonomy" id="680118"/>
    <lineage>
        <taxon>Archaea</taxon>
        <taxon>Methanobacteriati</taxon>
        <taxon>Methanobacteriota</taxon>
        <taxon>Methanomada group</taxon>
        <taxon>Methanobacteria</taxon>
        <taxon>Methanobacteriales</taxon>
        <taxon>Methanobacteriaceae</taxon>
        <taxon>Methanothermobacter</taxon>
    </lineage>
</organism>
<name>A0ABM7YDX3_9EURY</name>
<gene>
    <name evidence="2" type="ORF">MTTB_09670</name>
</gene>
<evidence type="ECO:0000313" key="3">
    <source>
        <dbReference type="Proteomes" id="UP000831817"/>
    </source>
</evidence>
<dbReference type="SUPFAM" id="SSF46785">
    <property type="entry name" value="Winged helix' DNA-binding domain"/>
    <property type="match status" value="1"/>
</dbReference>
<reference evidence="2 3" key="1">
    <citation type="submission" date="2022-04" db="EMBL/GenBank/DDBJ databases">
        <title>Complete genome of Methanothermobacter tenebrarum strain RMAS.</title>
        <authorList>
            <person name="Nakamura K."/>
            <person name="Oshima K."/>
            <person name="Hattori M."/>
            <person name="Kamagata Y."/>
            <person name="Takamizawa K."/>
        </authorList>
    </citation>
    <scope>NUCLEOTIDE SEQUENCE [LARGE SCALE GENOMIC DNA]</scope>
    <source>
        <strain evidence="2 3">RMAS</strain>
    </source>
</reference>
<evidence type="ECO:0000313" key="2">
    <source>
        <dbReference type="EMBL" id="BDH79588.1"/>
    </source>
</evidence>
<proteinExistence type="predicted"/>
<dbReference type="InterPro" id="IPR046260">
    <property type="entry name" value="HFX_2341-like_N"/>
</dbReference>
<dbReference type="Gene3D" id="3.40.50.10770">
    <property type="entry name" value="Hypothetical protein VC1899 like domain (Restriction endonuclease-like)"/>
    <property type="match status" value="1"/>
</dbReference>
<dbReference type="InterPro" id="IPR036390">
    <property type="entry name" value="WH_DNA-bd_sf"/>
</dbReference>
<feature type="domain" description="HFX-2341-like N-terminal" evidence="1">
    <location>
        <begin position="8"/>
        <end position="120"/>
    </location>
</feature>
<dbReference type="RefSeq" id="WP_248563934.1">
    <property type="nucleotide sequence ID" value="NZ_AP025698.1"/>
</dbReference>
<keyword evidence="3" id="KW-1185">Reference proteome</keyword>
<sequence>METTLISTVYSIEPVMICITQFSPKKVVLIMEEEPPKEKEQVQKIIEDTLGNFLEVKIKETSLYDVVQIAKDTVDTIDEERANGRKVVVNISGGRKTQALGVLFGCYARNNDVQRIAYVTEEEGEIIDLPILSFGISKTKKKVLEELKKGETSVKNLALKLGISRGMTYNHIRELRNMGFIAQDKLEITSAGELAIL</sequence>
<dbReference type="Proteomes" id="UP000831817">
    <property type="component" value="Chromosome"/>
</dbReference>
<dbReference type="NCBIfam" id="TIGR01884">
    <property type="entry name" value="cas_HTH"/>
    <property type="match status" value="1"/>
</dbReference>
<accession>A0ABM7YDX3</accession>
<dbReference type="GeneID" id="71965487"/>